<evidence type="ECO:0000256" key="2">
    <source>
        <dbReference type="ARBA" id="ARBA00010286"/>
    </source>
</evidence>
<feature type="binding site" evidence="6">
    <location>
        <begin position="336"/>
        <end position="337"/>
    </location>
    <ligand>
        <name>substrate</name>
    </ligand>
</feature>
<dbReference type="UniPathway" id="UPA00070">
    <property type="reaction ID" value="UER00117"/>
</dbReference>
<feature type="binding site" evidence="6">
    <location>
        <position position="291"/>
    </location>
    <ligand>
        <name>substrate</name>
    </ligand>
</feature>
<feature type="binding site" evidence="6">
    <location>
        <position position="165"/>
    </location>
    <ligand>
        <name>Zn(2+)</name>
        <dbReference type="ChEBI" id="CHEBI:29105"/>
        <label>2</label>
    </ligand>
</feature>
<dbReference type="InterPro" id="IPR050138">
    <property type="entry name" value="DHOase/Allantoinase_Hydrolase"/>
</dbReference>
<dbReference type="NCBIfam" id="TIGR00857">
    <property type="entry name" value="pyrC_multi"/>
    <property type="match status" value="1"/>
</dbReference>
<dbReference type="SUPFAM" id="SSF51338">
    <property type="entry name" value="Composite domain of metallo-dependent hydrolases"/>
    <property type="match status" value="1"/>
</dbReference>
<gene>
    <name evidence="6" type="primary">pyrC</name>
    <name evidence="8" type="ORF">G5B42_01035</name>
</gene>
<evidence type="ECO:0000313" key="8">
    <source>
        <dbReference type="EMBL" id="MBA2132141.1"/>
    </source>
</evidence>
<evidence type="ECO:0000256" key="4">
    <source>
        <dbReference type="ARBA" id="ARBA00022801"/>
    </source>
</evidence>
<keyword evidence="5 6" id="KW-0665">Pyrimidine biosynthesis</keyword>
<evidence type="ECO:0000256" key="6">
    <source>
        <dbReference type="HAMAP-Rule" id="MF_00220"/>
    </source>
</evidence>
<organism evidence="8 9">
    <name type="scientific">Capillibacterium thermochitinicola</name>
    <dbReference type="NCBI Taxonomy" id="2699427"/>
    <lineage>
        <taxon>Bacteria</taxon>
        <taxon>Bacillati</taxon>
        <taxon>Bacillota</taxon>
        <taxon>Capillibacterium</taxon>
    </lineage>
</organism>
<dbReference type="GO" id="GO:0004038">
    <property type="term" value="F:allantoinase activity"/>
    <property type="evidence" value="ECO:0007669"/>
    <property type="project" value="TreeGrafter"/>
</dbReference>
<dbReference type="InterPro" id="IPR004722">
    <property type="entry name" value="DHOase"/>
</dbReference>
<feature type="binding site" evidence="6">
    <location>
        <position position="192"/>
    </location>
    <ligand>
        <name>Zn(2+)</name>
        <dbReference type="ChEBI" id="CHEBI:29105"/>
        <label>2</label>
    </ligand>
</feature>
<dbReference type="InterPro" id="IPR032466">
    <property type="entry name" value="Metal_Hydrolase"/>
</dbReference>
<keyword evidence="3 6" id="KW-0479">Metal-binding</keyword>
<dbReference type="SUPFAM" id="SSF51556">
    <property type="entry name" value="Metallo-dependent hydrolases"/>
    <property type="match status" value="1"/>
</dbReference>
<dbReference type="Proteomes" id="UP000657177">
    <property type="component" value="Unassembled WGS sequence"/>
</dbReference>
<feature type="binding site" evidence="6">
    <location>
        <position position="107"/>
    </location>
    <ligand>
        <name>substrate</name>
    </ligand>
</feature>
<comment type="pathway">
    <text evidence="6">Pyrimidine metabolism; UMP biosynthesis via de novo pathway; (S)-dihydroorotate from bicarbonate: step 3/3.</text>
</comment>
<name>A0A8J6HQE1_9FIRM</name>
<feature type="binding site" evidence="6">
    <location>
        <position position="318"/>
    </location>
    <ligand>
        <name>Zn(2+)</name>
        <dbReference type="ChEBI" id="CHEBI:29105"/>
        <label>1</label>
    </ligand>
</feature>
<comment type="caution">
    <text evidence="8">The sequence shown here is derived from an EMBL/GenBank/DDBJ whole genome shotgun (WGS) entry which is preliminary data.</text>
</comment>
<feature type="domain" description="Dihydroorotase catalytic" evidence="7">
    <location>
        <begin position="64"/>
        <end position="251"/>
    </location>
</feature>
<evidence type="ECO:0000259" key="7">
    <source>
        <dbReference type="Pfam" id="PF12890"/>
    </source>
</evidence>
<reference evidence="8" key="1">
    <citation type="submission" date="2020-06" db="EMBL/GenBank/DDBJ databases">
        <title>Novel chitinolytic bacterium.</title>
        <authorList>
            <person name="Ungkulpasvich U."/>
            <person name="Kosugi A."/>
            <person name="Uke A."/>
        </authorList>
    </citation>
    <scope>NUCLEOTIDE SEQUENCE</scope>
    <source>
        <strain evidence="8">UUS1-1</strain>
    </source>
</reference>
<dbReference type="PROSITE" id="PS00482">
    <property type="entry name" value="DIHYDROOROTASE_1"/>
    <property type="match status" value="1"/>
</dbReference>
<dbReference type="GO" id="GO:0004151">
    <property type="term" value="F:dihydroorotase activity"/>
    <property type="evidence" value="ECO:0007669"/>
    <property type="project" value="UniProtKB-UniRule"/>
</dbReference>
<dbReference type="EC" id="3.5.2.3" evidence="6"/>
<evidence type="ECO:0000313" key="9">
    <source>
        <dbReference type="Proteomes" id="UP000657177"/>
    </source>
</evidence>
<dbReference type="InterPro" id="IPR024403">
    <property type="entry name" value="DHOase_cat"/>
</dbReference>
<evidence type="ECO:0000256" key="5">
    <source>
        <dbReference type="ARBA" id="ARBA00022975"/>
    </source>
</evidence>
<keyword evidence="6" id="KW-0862">Zinc</keyword>
<evidence type="ECO:0000256" key="1">
    <source>
        <dbReference type="ARBA" id="ARBA00002368"/>
    </source>
</evidence>
<dbReference type="RefSeq" id="WP_181338588.1">
    <property type="nucleotide sequence ID" value="NZ_JAAKDE010000002.1"/>
</dbReference>
<comment type="function">
    <text evidence="1 6">Catalyzes the reversible cyclization of carbamoyl aspartate to dihydroorotate.</text>
</comment>
<keyword evidence="4 6" id="KW-0378">Hydrolase</keyword>
<dbReference type="GO" id="GO:0005737">
    <property type="term" value="C:cytoplasm"/>
    <property type="evidence" value="ECO:0007669"/>
    <property type="project" value="TreeGrafter"/>
</dbReference>
<dbReference type="PROSITE" id="PS00483">
    <property type="entry name" value="DIHYDROOROTASE_2"/>
    <property type="match status" value="1"/>
</dbReference>
<feature type="active site" evidence="6">
    <location>
        <position position="318"/>
    </location>
</feature>
<proteinExistence type="inferred from homology"/>
<dbReference type="EMBL" id="JAAKDE010000002">
    <property type="protein sequence ID" value="MBA2132141.1"/>
    <property type="molecule type" value="Genomic_DNA"/>
</dbReference>
<feature type="binding site" evidence="6">
    <location>
        <position position="75"/>
    </location>
    <ligand>
        <name>Zn(2+)</name>
        <dbReference type="ChEBI" id="CHEBI:29105"/>
        <label>1</label>
    </ligand>
</feature>
<feature type="binding site" evidence="6">
    <location>
        <position position="73"/>
    </location>
    <ligand>
        <name>Zn(2+)</name>
        <dbReference type="ChEBI" id="CHEBI:29105"/>
        <label>1</label>
    </ligand>
</feature>
<comment type="catalytic activity">
    <reaction evidence="6">
        <text>(S)-dihydroorotate + H2O = N-carbamoyl-L-aspartate + H(+)</text>
        <dbReference type="Rhea" id="RHEA:24296"/>
        <dbReference type="ChEBI" id="CHEBI:15377"/>
        <dbReference type="ChEBI" id="CHEBI:15378"/>
        <dbReference type="ChEBI" id="CHEBI:30864"/>
        <dbReference type="ChEBI" id="CHEBI:32814"/>
        <dbReference type="EC" id="3.5.2.3"/>
    </reaction>
</comment>
<evidence type="ECO:0000256" key="3">
    <source>
        <dbReference type="ARBA" id="ARBA00022723"/>
    </source>
</evidence>
<feature type="binding site" evidence="6">
    <location>
        <position position="322"/>
    </location>
    <ligand>
        <name>substrate</name>
    </ligand>
</feature>
<dbReference type="Pfam" id="PF12890">
    <property type="entry name" value="DHOase"/>
    <property type="match status" value="1"/>
</dbReference>
<dbReference type="PANTHER" id="PTHR43668">
    <property type="entry name" value="ALLANTOINASE"/>
    <property type="match status" value="1"/>
</dbReference>
<dbReference type="GO" id="GO:0008270">
    <property type="term" value="F:zinc ion binding"/>
    <property type="evidence" value="ECO:0007669"/>
    <property type="project" value="UniProtKB-UniRule"/>
</dbReference>
<dbReference type="GO" id="GO:0006145">
    <property type="term" value="P:purine nucleobase catabolic process"/>
    <property type="evidence" value="ECO:0007669"/>
    <property type="project" value="TreeGrafter"/>
</dbReference>
<feature type="binding site" evidence="6">
    <location>
        <begin position="75"/>
        <end position="77"/>
    </location>
    <ligand>
        <name>substrate</name>
    </ligand>
</feature>
<dbReference type="Gene3D" id="3.20.20.140">
    <property type="entry name" value="Metal-dependent hydrolases"/>
    <property type="match status" value="1"/>
</dbReference>
<feature type="binding site" evidence="6">
    <location>
        <position position="165"/>
    </location>
    <ligand>
        <name>Zn(2+)</name>
        <dbReference type="ChEBI" id="CHEBI:29105"/>
        <label>1</label>
    </ligand>
</feature>
<dbReference type="AlphaFoldDB" id="A0A8J6HQE1"/>
<feature type="binding site" evidence="6">
    <location>
        <position position="245"/>
    </location>
    <ligand>
        <name>Zn(2+)</name>
        <dbReference type="ChEBI" id="CHEBI:29105"/>
        <label>2</label>
    </ligand>
</feature>
<dbReference type="InterPro" id="IPR002195">
    <property type="entry name" value="Dihydroorotase_CS"/>
</dbReference>
<dbReference type="CDD" id="cd01317">
    <property type="entry name" value="DHOase_IIa"/>
    <property type="match status" value="1"/>
</dbReference>
<dbReference type="InterPro" id="IPR011059">
    <property type="entry name" value="Metal-dep_hydrolase_composite"/>
</dbReference>
<sequence length="442" mass="47207">MLWIKDAHLVDPACGISGRGSLLVREGRIHKVVVGETLTAEAVLALLGCSDLAAVDQVDGTGMYLFPGLVDAHVHLREPGQEEKEEIRSGARAAVRGGFTSILVMANTQPVIDSRALVEYVRLAGERAGKARVYPVAAVTKGMAGKEITEMVDLKDGGAVAFSDDGKGIQSAETFRLALEYAKLTGCPVISHCEDDSLAGAGVMRKGEHCARLGLKGIPASAESVMVARDALLAGETGGRLHIAHVSTKESVQVIRMAKKAGVDLTAEVNPHHLLLADEDVPLTDTSYKVNPPLPSRADQEALLEGLLDGTIDMLATDHAPHTWEEKARPFAEAPFGINGLETALAAVWQELVAKGKLTPEKLVELWAVNPARRFGLTGGTLAEGSPADLVLFDPARRERVTAETRESKSHNTPFLGRELQGFPVMVWVGGKLVVKDRKVLD</sequence>
<comment type="similarity">
    <text evidence="2 6">Belongs to the metallo-dependent hydrolases superfamily. DHOase family. Class I DHOase subfamily.</text>
</comment>
<dbReference type="GO" id="GO:0044205">
    <property type="term" value="P:'de novo' UMP biosynthetic process"/>
    <property type="evidence" value="ECO:0007669"/>
    <property type="project" value="UniProtKB-UniRule"/>
</dbReference>
<accession>A0A8J6HQE1</accession>
<dbReference type="PANTHER" id="PTHR43668:SF2">
    <property type="entry name" value="ALLANTOINASE"/>
    <property type="match status" value="1"/>
</dbReference>
<keyword evidence="9" id="KW-1185">Reference proteome</keyword>
<protein>
    <recommendedName>
        <fullName evidence="6">Dihydroorotase</fullName>
        <shortName evidence="6">DHOase</shortName>
        <ecNumber evidence="6">3.5.2.3</ecNumber>
    </recommendedName>
</protein>
<comment type="cofactor">
    <cofactor evidence="6">
        <name>Zn(2+)</name>
        <dbReference type="ChEBI" id="CHEBI:29105"/>
    </cofactor>
    <text evidence="6">Binds 2 Zn(2+) ions per subunit.</text>
</comment>
<dbReference type="HAMAP" id="MF_00220_B">
    <property type="entry name" value="PyrC_classI_B"/>
    <property type="match status" value="1"/>
</dbReference>
<dbReference type="Gene3D" id="2.30.40.10">
    <property type="entry name" value="Urease, subunit C, domain 1"/>
    <property type="match status" value="1"/>
</dbReference>